<protein>
    <submittedName>
        <fullName evidence="2">Uncharacterized protein</fullName>
    </submittedName>
</protein>
<feature type="compositionally biased region" description="Low complexity" evidence="1">
    <location>
        <begin position="58"/>
        <end position="71"/>
    </location>
</feature>
<evidence type="ECO:0000256" key="1">
    <source>
        <dbReference type="SAM" id="MobiDB-lite"/>
    </source>
</evidence>
<gene>
    <name evidence="2" type="ORF">AALO_G00125250</name>
</gene>
<sequence length="311" mass="35349">MQRRKGERLKETVESQVPFGPSKFVCDLMMVESIKCVPKMKTKRRNGSVKTHLMPKDSNSPTSRPSQQSQSVNPSGDKSGSSILKISVDLWPVLSMAVEPLKMDQHEISYDDLKMTEIGLSNEIKTDKHLKEVKSMTINKKLKLHQVNKPIMGSNKIVLPPLKSSILPSASNFDKCIKPCCTMPHIDVSEKHPLDFAHAKSKIELEYEETKPRFLKTDAIKNILSQNMAPQLQLPDISVSSIQMLIERVERQLDRGKIKLPEIKLPQAQREMSEMSARISCSPPLHEKNVNQLAILRFHKETHNFPWSVNK</sequence>
<evidence type="ECO:0000313" key="3">
    <source>
        <dbReference type="Proteomes" id="UP000823561"/>
    </source>
</evidence>
<comment type="caution">
    <text evidence="2">The sequence shown here is derived from an EMBL/GenBank/DDBJ whole genome shotgun (WGS) entry which is preliminary data.</text>
</comment>
<evidence type="ECO:0000313" key="2">
    <source>
        <dbReference type="EMBL" id="KAG5275850.1"/>
    </source>
</evidence>
<dbReference type="EMBL" id="JADWDJ010000009">
    <property type="protein sequence ID" value="KAG5275850.1"/>
    <property type="molecule type" value="Genomic_DNA"/>
</dbReference>
<organism evidence="2 3">
    <name type="scientific">Alosa alosa</name>
    <name type="common">allis shad</name>
    <dbReference type="NCBI Taxonomy" id="278164"/>
    <lineage>
        <taxon>Eukaryota</taxon>
        <taxon>Metazoa</taxon>
        <taxon>Chordata</taxon>
        <taxon>Craniata</taxon>
        <taxon>Vertebrata</taxon>
        <taxon>Euteleostomi</taxon>
        <taxon>Actinopterygii</taxon>
        <taxon>Neopterygii</taxon>
        <taxon>Teleostei</taxon>
        <taxon>Clupei</taxon>
        <taxon>Clupeiformes</taxon>
        <taxon>Clupeoidei</taxon>
        <taxon>Clupeidae</taxon>
        <taxon>Alosa</taxon>
    </lineage>
</organism>
<feature type="region of interest" description="Disordered" evidence="1">
    <location>
        <begin position="37"/>
        <end position="80"/>
    </location>
</feature>
<reference evidence="2" key="1">
    <citation type="submission" date="2020-10" db="EMBL/GenBank/DDBJ databases">
        <title>Chromosome-scale genome assembly of the Allis shad, Alosa alosa.</title>
        <authorList>
            <person name="Margot Z."/>
            <person name="Christophe K."/>
            <person name="Cabau C."/>
            <person name="Louis A."/>
            <person name="Berthelot C."/>
            <person name="Parey E."/>
            <person name="Roest Crollius H."/>
            <person name="Montfort J."/>
            <person name="Robinson-Rechavi M."/>
            <person name="Bucao C."/>
            <person name="Bouchez O."/>
            <person name="Gislard M."/>
            <person name="Lluch J."/>
            <person name="Milhes M."/>
            <person name="Lampietro C."/>
            <person name="Lopez Roques C."/>
            <person name="Donnadieu C."/>
            <person name="Braasch I."/>
            <person name="Desvignes T."/>
            <person name="Postlethwait J."/>
            <person name="Bobe J."/>
            <person name="Guiguen Y."/>
        </authorList>
    </citation>
    <scope>NUCLEOTIDE SEQUENCE</scope>
    <source>
        <strain evidence="2">M-15738</strain>
        <tissue evidence="2">Blood</tissue>
    </source>
</reference>
<proteinExistence type="predicted"/>
<name>A0AAV6GLT7_9TELE</name>
<accession>A0AAV6GLT7</accession>
<dbReference type="Proteomes" id="UP000823561">
    <property type="component" value="Chromosome 9"/>
</dbReference>
<keyword evidence="3" id="KW-1185">Reference proteome</keyword>
<dbReference type="AlphaFoldDB" id="A0AAV6GLT7"/>
<feature type="compositionally biased region" description="Basic residues" evidence="1">
    <location>
        <begin position="38"/>
        <end position="47"/>
    </location>
</feature>